<evidence type="ECO:0000256" key="7">
    <source>
        <dbReference type="ARBA" id="ARBA00022723"/>
    </source>
</evidence>
<sequence length="493" mass="56424">MEPLGMTTIFLMTCFSCLLFSAWRSKSRTGKQPPGPLTLPFVGNMLQLNPRNLPQSLEELSKKYGPVFKIHLGPKEVVVLYGYDAVKEALIDQADEFSGRGTLPLLDKLFQGTGIVTSNGETWKQLRRFALTTLRDFGMGKKSIEDRIQEEAHFLVERLKNTCERPFNPNKFLIHAVSNIICSIVFGDRFDYEDKKFQTLIELLEENNKIQNSIQTQLYNFLPRVLEHLPGPHQTMVKNIEAVDKFVSEIIMAHQESLDPTCPRDFVDAFLIKMEQEKGNAHSEFTTETLTRTTLDLFFAGTGTTSNSLRYGLLILLKYPEIEEKIHKEIDHVIGRDRSPCMADRSQMPYTDAVIHEIQRFIDFLPLNVPHAVTQDTKFRDYLIPKGTMIFPVLRSVLYDSKEFPNPEQFDPGHFLNANGTFKKSDYFMPFSAGKRICAGEGLARMELFIFFAAILQNFTLKPVKDRKDIDISPIISSLANMPRLYEVSFLPR</sequence>
<dbReference type="SUPFAM" id="SSF48264">
    <property type="entry name" value="Cytochrome P450"/>
    <property type="match status" value="1"/>
</dbReference>
<evidence type="ECO:0000256" key="4">
    <source>
        <dbReference type="ARBA" id="ARBA00010617"/>
    </source>
</evidence>
<evidence type="ECO:0000256" key="15">
    <source>
        <dbReference type="ARBA" id="ARBA00047827"/>
    </source>
</evidence>
<evidence type="ECO:0000256" key="1">
    <source>
        <dbReference type="ARBA" id="ARBA00001971"/>
    </source>
</evidence>
<dbReference type="PANTHER" id="PTHR24300:SF356">
    <property type="entry name" value="CYTOCHROME P450 2E1"/>
    <property type="match status" value="1"/>
</dbReference>
<comment type="function">
    <text evidence="14">Cytochromes P450 are a group of heme-thiolate monooxygenases. In liver microsomes, this enzyme is involved in an NADPH-dependent electron transport pathway. It oxidizes a variety of structurally unrelated compounds, including steroids, fatty acids, and xenobiotics.</text>
</comment>
<dbReference type="InterPro" id="IPR036396">
    <property type="entry name" value="Cyt_P450_sf"/>
</dbReference>
<evidence type="ECO:0000313" key="19">
    <source>
        <dbReference type="EMBL" id="KFV82851.1"/>
    </source>
</evidence>
<comment type="catalytic activity">
    <reaction evidence="15">
        <text>an organic molecule + reduced [NADPH--hemoprotein reductase] + O2 = an alcohol + oxidized [NADPH--hemoprotein reductase] + H2O + H(+)</text>
        <dbReference type="Rhea" id="RHEA:17149"/>
        <dbReference type="Rhea" id="RHEA-COMP:11964"/>
        <dbReference type="Rhea" id="RHEA-COMP:11965"/>
        <dbReference type="ChEBI" id="CHEBI:15377"/>
        <dbReference type="ChEBI" id="CHEBI:15378"/>
        <dbReference type="ChEBI" id="CHEBI:15379"/>
        <dbReference type="ChEBI" id="CHEBI:30879"/>
        <dbReference type="ChEBI" id="CHEBI:57618"/>
        <dbReference type="ChEBI" id="CHEBI:58210"/>
        <dbReference type="ChEBI" id="CHEBI:142491"/>
        <dbReference type="EC" id="1.14.14.1"/>
    </reaction>
</comment>
<keyword evidence="10 17" id="KW-0560">Oxidoreductase</keyword>
<reference evidence="19 20" key="1">
    <citation type="submission" date="2014-04" db="EMBL/GenBank/DDBJ databases">
        <title>Genome evolution of avian class.</title>
        <authorList>
            <person name="Zhang G."/>
            <person name="Li C."/>
        </authorList>
    </citation>
    <scope>NUCLEOTIDE SEQUENCE [LARGE SCALE GENOMIC DNA]</scope>
    <source>
        <strain evidence="19">BGI_N308</strain>
    </source>
</reference>
<evidence type="ECO:0000256" key="17">
    <source>
        <dbReference type="RuleBase" id="RU000461"/>
    </source>
</evidence>
<name>A0A093HMC5_STRCA</name>
<evidence type="ECO:0000256" key="11">
    <source>
        <dbReference type="ARBA" id="ARBA00023004"/>
    </source>
</evidence>
<dbReference type="InterPro" id="IPR001128">
    <property type="entry name" value="Cyt_P450"/>
</dbReference>
<dbReference type="GO" id="GO:0005789">
    <property type="term" value="C:endoplasmic reticulum membrane"/>
    <property type="evidence" value="ECO:0007669"/>
    <property type="project" value="UniProtKB-SubCell"/>
</dbReference>
<keyword evidence="9" id="KW-0492">Microsome</keyword>
<keyword evidence="7 16" id="KW-0479">Metal-binding</keyword>
<dbReference type="InterPro" id="IPR002401">
    <property type="entry name" value="Cyt_P450_E_grp-I"/>
</dbReference>
<evidence type="ECO:0000256" key="16">
    <source>
        <dbReference type="PIRSR" id="PIRSR602401-1"/>
    </source>
</evidence>
<proteinExistence type="inferred from homology"/>
<protein>
    <recommendedName>
        <fullName evidence="5">unspecific monooxygenase</fullName>
        <ecNumber evidence="5">1.14.14.1</ecNumber>
    </recommendedName>
</protein>
<dbReference type="GO" id="GO:0016712">
    <property type="term" value="F:oxidoreductase activity, acting on paired donors, with incorporation or reduction of molecular oxygen, reduced flavin or flavoprotein as one donor, and incorporation of one atom of oxygen"/>
    <property type="evidence" value="ECO:0007669"/>
    <property type="project" value="UniProtKB-EC"/>
</dbReference>
<dbReference type="GO" id="GO:0019373">
    <property type="term" value="P:epoxygenase P450 pathway"/>
    <property type="evidence" value="ECO:0007669"/>
    <property type="project" value="TreeGrafter"/>
</dbReference>
<dbReference type="PRINTS" id="PR01684">
    <property type="entry name" value="EP450ICYP2A"/>
</dbReference>
<gene>
    <name evidence="19" type="ORF">N308_09076</name>
</gene>
<keyword evidence="8" id="KW-0256">Endoplasmic reticulum</keyword>
<comment type="cofactor">
    <cofactor evidence="1 16">
        <name>heme</name>
        <dbReference type="ChEBI" id="CHEBI:30413"/>
    </cofactor>
</comment>
<dbReference type="InterPro" id="IPR008067">
    <property type="entry name" value="Cyt_P450_E_grp-I_CYP2A-like"/>
</dbReference>
<dbReference type="Pfam" id="PF00067">
    <property type="entry name" value="p450"/>
    <property type="match status" value="1"/>
</dbReference>
<dbReference type="AlphaFoldDB" id="A0A093HMC5"/>
<evidence type="ECO:0000256" key="3">
    <source>
        <dbReference type="ARBA" id="ARBA00004406"/>
    </source>
</evidence>
<dbReference type="Gene3D" id="1.10.630.10">
    <property type="entry name" value="Cytochrome P450"/>
    <property type="match status" value="1"/>
</dbReference>
<keyword evidence="20" id="KW-1185">Reference proteome</keyword>
<dbReference type="GO" id="GO:0006805">
    <property type="term" value="P:xenobiotic metabolic process"/>
    <property type="evidence" value="ECO:0007669"/>
    <property type="project" value="TreeGrafter"/>
</dbReference>
<evidence type="ECO:0000256" key="13">
    <source>
        <dbReference type="ARBA" id="ARBA00023136"/>
    </source>
</evidence>
<dbReference type="EC" id="1.14.14.1" evidence="5"/>
<comment type="similarity">
    <text evidence="4 17">Belongs to the cytochrome P450 family.</text>
</comment>
<dbReference type="GO" id="GO:0008392">
    <property type="term" value="F:arachidonate epoxygenase activity"/>
    <property type="evidence" value="ECO:0007669"/>
    <property type="project" value="TreeGrafter"/>
</dbReference>
<feature type="signal peptide" evidence="18">
    <location>
        <begin position="1"/>
        <end position="29"/>
    </location>
</feature>
<evidence type="ECO:0000256" key="9">
    <source>
        <dbReference type="ARBA" id="ARBA00022848"/>
    </source>
</evidence>
<evidence type="ECO:0000256" key="18">
    <source>
        <dbReference type="SAM" id="SignalP"/>
    </source>
</evidence>
<keyword evidence="18" id="KW-0732">Signal</keyword>
<dbReference type="OrthoDB" id="1055148at2759"/>
<evidence type="ECO:0000256" key="8">
    <source>
        <dbReference type="ARBA" id="ARBA00022824"/>
    </source>
</evidence>
<organism evidence="19 20">
    <name type="scientific">Struthio camelus australis</name>
    <dbReference type="NCBI Taxonomy" id="441894"/>
    <lineage>
        <taxon>Eukaryota</taxon>
        <taxon>Metazoa</taxon>
        <taxon>Chordata</taxon>
        <taxon>Craniata</taxon>
        <taxon>Vertebrata</taxon>
        <taxon>Euteleostomi</taxon>
        <taxon>Archelosauria</taxon>
        <taxon>Archosauria</taxon>
        <taxon>Dinosauria</taxon>
        <taxon>Saurischia</taxon>
        <taxon>Theropoda</taxon>
        <taxon>Coelurosauria</taxon>
        <taxon>Aves</taxon>
        <taxon>Palaeognathae</taxon>
        <taxon>Struthioniformes</taxon>
        <taxon>Struthionidae</taxon>
        <taxon>Struthio</taxon>
    </lineage>
</organism>
<dbReference type="PROSITE" id="PS00086">
    <property type="entry name" value="CYTOCHROME_P450"/>
    <property type="match status" value="1"/>
</dbReference>
<dbReference type="FunFam" id="1.10.630.10:FF:000001">
    <property type="entry name" value="Cytochrome P450, family 2"/>
    <property type="match status" value="1"/>
</dbReference>
<keyword evidence="11 16" id="KW-0408">Iron</keyword>
<feature type="binding site" description="axial binding residue" evidence="16">
    <location>
        <position position="438"/>
    </location>
    <ligand>
        <name>heme</name>
        <dbReference type="ChEBI" id="CHEBI:30413"/>
    </ligand>
    <ligandPart>
        <name>Fe</name>
        <dbReference type="ChEBI" id="CHEBI:18248"/>
    </ligandPart>
</feature>
<dbReference type="GO" id="GO:0005506">
    <property type="term" value="F:iron ion binding"/>
    <property type="evidence" value="ECO:0007669"/>
    <property type="project" value="InterPro"/>
</dbReference>
<evidence type="ECO:0000256" key="6">
    <source>
        <dbReference type="ARBA" id="ARBA00022617"/>
    </source>
</evidence>
<dbReference type="InterPro" id="IPR050182">
    <property type="entry name" value="Cytochrome_P450_fam2"/>
</dbReference>
<keyword evidence="12 17" id="KW-0503">Monooxygenase</keyword>
<dbReference type="GO" id="GO:0020037">
    <property type="term" value="F:heme binding"/>
    <property type="evidence" value="ECO:0007669"/>
    <property type="project" value="InterPro"/>
</dbReference>
<dbReference type="CDD" id="cd20665">
    <property type="entry name" value="CYP2C-like"/>
    <property type="match status" value="1"/>
</dbReference>
<evidence type="ECO:0000256" key="10">
    <source>
        <dbReference type="ARBA" id="ARBA00023002"/>
    </source>
</evidence>
<evidence type="ECO:0000256" key="14">
    <source>
        <dbReference type="ARBA" id="ARBA00037347"/>
    </source>
</evidence>
<dbReference type="Proteomes" id="UP000053584">
    <property type="component" value="Unassembled WGS sequence"/>
</dbReference>
<dbReference type="PANTHER" id="PTHR24300">
    <property type="entry name" value="CYTOCHROME P450 508A4-RELATED"/>
    <property type="match status" value="1"/>
</dbReference>
<keyword evidence="6 16" id="KW-0349">Heme</keyword>
<evidence type="ECO:0000256" key="5">
    <source>
        <dbReference type="ARBA" id="ARBA00012109"/>
    </source>
</evidence>
<dbReference type="KEGG" id="scam:104146021"/>
<dbReference type="EMBL" id="KL206495">
    <property type="protein sequence ID" value="KFV82851.1"/>
    <property type="molecule type" value="Genomic_DNA"/>
</dbReference>
<dbReference type="PRINTS" id="PR00463">
    <property type="entry name" value="EP450I"/>
</dbReference>
<feature type="chain" id="PRO_5001884124" description="unspecific monooxygenase" evidence="18">
    <location>
        <begin position="30"/>
        <end position="493"/>
    </location>
</feature>
<accession>A0A093HMC5</accession>
<keyword evidence="13" id="KW-0472">Membrane</keyword>
<dbReference type="STRING" id="441894.ENSSCUP00000014314"/>
<evidence type="ECO:0000256" key="12">
    <source>
        <dbReference type="ARBA" id="ARBA00023033"/>
    </source>
</evidence>
<evidence type="ECO:0000313" key="20">
    <source>
        <dbReference type="Proteomes" id="UP000053584"/>
    </source>
</evidence>
<dbReference type="PRINTS" id="PR00385">
    <property type="entry name" value="P450"/>
</dbReference>
<comment type="subcellular location">
    <subcellularLocation>
        <location evidence="3">Endoplasmic reticulum membrane</location>
        <topology evidence="3">Peripheral membrane protein</topology>
    </subcellularLocation>
    <subcellularLocation>
        <location evidence="2">Microsome membrane</location>
        <topology evidence="2">Peripheral membrane protein</topology>
    </subcellularLocation>
</comment>
<dbReference type="InterPro" id="IPR017972">
    <property type="entry name" value="Cyt_P450_CS"/>
</dbReference>
<evidence type="ECO:0000256" key="2">
    <source>
        <dbReference type="ARBA" id="ARBA00004174"/>
    </source>
</evidence>